<dbReference type="InterPro" id="IPR009366">
    <property type="entry name" value="Protein_Veg"/>
</dbReference>
<reference evidence="1" key="1">
    <citation type="journal article" date="2021" name="PeerJ">
        <title>Extensive microbial diversity within the chicken gut microbiome revealed by metagenomics and culture.</title>
        <authorList>
            <person name="Gilroy R."/>
            <person name="Ravi A."/>
            <person name="Getino M."/>
            <person name="Pursley I."/>
            <person name="Horton D.L."/>
            <person name="Alikhan N.F."/>
            <person name="Baker D."/>
            <person name="Gharbi K."/>
            <person name="Hall N."/>
            <person name="Watson M."/>
            <person name="Adriaenssens E.M."/>
            <person name="Foster-Nyarko E."/>
            <person name="Jarju S."/>
            <person name="Secka A."/>
            <person name="Antonio M."/>
            <person name="Oren A."/>
            <person name="Chaudhuri R.R."/>
            <person name="La Ragione R."/>
            <person name="Hildebrand F."/>
            <person name="Pallen M.J."/>
        </authorList>
    </citation>
    <scope>NUCLEOTIDE SEQUENCE</scope>
    <source>
        <strain evidence="1">26628</strain>
    </source>
</reference>
<accession>A0A9D2ARU4</accession>
<comment type="caution">
    <text evidence="1">The sequence shown here is derived from an EMBL/GenBank/DDBJ whole genome shotgun (WGS) entry which is preliminary data.</text>
</comment>
<proteinExistence type="predicted"/>
<dbReference type="Gene3D" id="2.30.30.100">
    <property type="match status" value="1"/>
</dbReference>
<organism evidence="1 2">
    <name type="scientific">Candidatus Borkfalkia faecigallinarum</name>
    <dbReference type="NCBI Taxonomy" id="2838509"/>
    <lineage>
        <taxon>Bacteria</taxon>
        <taxon>Bacillati</taxon>
        <taxon>Bacillota</taxon>
        <taxon>Clostridia</taxon>
        <taxon>Christensenellales</taxon>
        <taxon>Christensenellaceae</taxon>
        <taxon>Candidatus Borkfalkia</taxon>
    </lineage>
</organism>
<evidence type="ECO:0000313" key="2">
    <source>
        <dbReference type="Proteomes" id="UP000824249"/>
    </source>
</evidence>
<sequence>MIRPRNDINAVKAQIRRFRDRPVRVHVNLGRNKCADFTGRLTGIYPALFTVRPDDAAYRGKTAWSYAEILCGSVQVRPAAAMPPRA</sequence>
<reference evidence="1" key="2">
    <citation type="submission" date="2021-04" db="EMBL/GenBank/DDBJ databases">
        <authorList>
            <person name="Gilroy R."/>
        </authorList>
    </citation>
    <scope>NUCLEOTIDE SEQUENCE</scope>
    <source>
        <strain evidence="1">26628</strain>
    </source>
</reference>
<dbReference type="EMBL" id="DXFD01000052">
    <property type="protein sequence ID" value="HIX46721.1"/>
    <property type="molecule type" value="Genomic_DNA"/>
</dbReference>
<gene>
    <name evidence="1" type="ORF">H9737_03415</name>
</gene>
<name>A0A9D2ARU4_9FIRM</name>
<dbReference type="AlphaFoldDB" id="A0A9D2ARU4"/>
<dbReference type="Proteomes" id="UP000824249">
    <property type="component" value="Unassembled WGS sequence"/>
</dbReference>
<dbReference type="GO" id="GO:0006355">
    <property type="term" value="P:regulation of DNA-templated transcription"/>
    <property type="evidence" value="ECO:0007669"/>
    <property type="project" value="InterPro"/>
</dbReference>
<protein>
    <submittedName>
        <fullName evidence="1">Uncharacterized protein</fullName>
    </submittedName>
</protein>
<dbReference type="Pfam" id="PF06257">
    <property type="entry name" value="VEG"/>
    <property type="match status" value="1"/>
</dbReference>
<evidence type="ECO:0000313" key="1">
    <source>
        <dbReference type="EMBL" id="HIX46721.1"/>
    </source>
</evidence>